<gene>
    <name evidence="2" type="ORF">HNP37_000008</name>
</gene>
<dbReference type="AlphaFoldDB" id="A0A7W7N617"/>
<evidence type="ECO:0000313" key="2">
    <source>
        <dbReference type="EMBL" id="MBB4799969.1"/>
    </source>
</evidence>
<feature type="transmembrane region" description="Helical" evidence="1">
    <location>
        <begin position="59"/>
        <end position="80"/>
    </location>
</feature>
<proteinExistence type="predicted"/>
<keyword evidence="1" id="KW-1133">Transmembrane helix</keyword>
<keyword evidence="1" id="KW-0472">Membrane</keyword>
<accession>A0A7W7N617</accession>
<dbReference type="RefSeq" id="WP_184157592.1">
    <property type="nucleotide sequence ID" value="NZ_JACHLD010000001.1"/>
</dbReference>
<evidence type="ECO:0000256" key="1">
    <source>
        <dbReference type="SAM" id="Phobius"/>
    </source>
</evidence>
<feature type="transmembrane region" description="Helical" evidence="1">
    <location>
        <begin position="35"/>
        <end position="53"/>
    </location>
</feature>
<evidence type="ECO:0000313" key="3">
    <source>
        <dbReference type="Proteomes" id="UP000561681"/>
    </source>
</evidence>
<dbReference type="Proteomes" id="UP000561681">
    <property type="component" value="Unassembled WGS sequence"/>
</dbReference>
<reference evidence="2 3" key="1">
    <citation type="submission" date="2020-08" db="EMBL/GenBank/DDBJ databases">
        <title>Functional genomics of gut bacteria from endangered species of beetles.</title>
        <authorList>
            <person name="Carlos-Shanley C."/>
        </authorList>
    </citation>
    <scope>NUCLEOTIDE SEQUENCE [LARGE SCALE GENOMIC DNA]</scope>
    <source>
        <strain evidence="2 3">S00142</strain>
    </source>
</reference>
<organism evidence="2 3">
    <name type="scientific">Flavobacterium nitrogenifigens</name>
    <dbReference type="NCBI Taxonomy" id="1617283"/>
    <lineage>
        <taxon>Bacteria</taxon>
        <taxon>Pseudomonadati</taxon>
        <taxon>Bacteroidota</taxon>
        <taxon>Flavobacteriia</taxon>
        <taxon>Flavobacteriales</taxon>
        <taxon>Flavobacteriaceae</taxon>
        <taxon>Flavobacterium</taxon>
    </lineage>
</organism>
<comment type="caution">
    <text evidence="2">The sequence shown here is derived from an EMBL/GenBank/DDBJ whole genome shotgun (WGS) entry which is preliminary data.</text>
</comment>
<dbReference type="EMBL" id="JACHLD010000001">
    <property type="protein sequence ID" value="MBB4799969.1"/>
    <property type="molecule type" value="Genomic_DNA"/>
</dbReference>
<keyword evidence="3" id="KW-1185">Reference proteome</keyword>
<sequence length="215" mass="25058">MEITFSPRAFYPAELKLLKKLVAQNEKMANRKIKFSHLIIAGVIGIGCAYVAIKIPESFWTFLFGTLGVFAFSFIVFMPYEIYKLTKEHKIILNQVNEIIDKGVVRTCRISAERIAIAPEYEDESDLYIIELNKKEVLYLWDIGYNLNKKFPCSDFEIYENTFFDCTNMRIYPLSDKTKPIKIDKKAKWDYMKKFGAPGNLEIRKIAFDETLKIS</sequence>
<name>A0A7W7N617_9FLAO</name>
<keyword evidence="1" id="KW-0812">Transmembrane</keyword>
<protein>
    <submittedName>
        <fullName evidence="2">Uncharacterized protein</fullName>
    </submittedName>
</protein>